<feature type="non-terminal residue" evidence="1">
    <location>
        <position position="60"/>
    </location>
</feature>
<name>A0ABV1A5A7_9TELE</name>
<protein>
    <submittedName>
        <fullName evidence="1">Uncharacterized protein</fullName>
    </submittedName>
</protein>
<feature type="non-terminal residue" evidence="1">
    <location>
        <position position="1"/>
    </location>
</feature>
<dbReference type="Proteomes" id="UP001469553">
    <property type="component" value="Unassembled WGS sequence"/>
</dbReference>
<accession>A0ABV1A5A7</accession>
<evidence type="ECO:0000313" key="1">
    <source>
        <dbReference type="EMBL" id="MEQ2313739.1"/>
    </source>
</evidence>
<comment type="caution">
    <text evidence="1">The sequence shown here is derived from an EMBL/GenBank/DDBJ whole genome shotgun (WGS) entry which is preliminary data.</text>
</comment>
<evidence type="ECO:0000313" key="2">
    <source>
        <dbReference type="Proteomes" id="UP001469553"/>
    </source>
</evidence>
<organism evidence="1 2">
    <name type="scientific">Ameca splendens</name>
    <dbReference type="NCBI Taxonomy" id="208324"/>
    <lineage>
        <taxon>Eukaryota</taxon>
        <taxon>Metazoa</taxon>
        <taxon>Chordata</taxon>
        <taxon>Craniata</taxon>
        <taxon>Vertebrata</taxon>
        <taxon>Euteleostomi</taxon>
        <taxon>Actinopterygii</taxon>
        <taxon>Neopterygii</taxon>
        <taxon>Teleostei</taxon>
        <taxon>Neoteleostei</taxon>
        <taxon>Acanthomorphata</taxon>
        <taxon>Ovalentaria</taxon>
        <taxon>Atherinomorphae</taxon>
        <taxon>Cyprinodontiformes</taxon>
        <taxon>Goodeidae</taxon>
        <taxon>Ameca</taxon>
    </lineage>
</organism>
<gene>
    <name evidence="1" type="ORF">AMECASPLE_005134</name>
</gene>
<reference evidence="1 2" key="1">
    <citation type="submission" date="2021-06" db="EMBL/GenBank/DDBJ databases">
        <authorList>
            <person name="Palmer J.M."/>
        </authorList>
    </citation>
    <scope>NUCLEOTIDE SEQUENCE [LARGE SCALE GENOMIC DNA]</scope>
    <source>
        <strain evidence="1 2">AS_MEX2019</strain>
        <tissue evidence="1">Muscle</tissue>
    </source>
</reference>
<proteinExistence type="predicted"/>
<keyword evidence="2" id="KW-1185">Reference proteome</keyword>
<sequence>SWPVGNHKNTSNMDSDTAINIFSNLSSGSLHLLQSYHKVFGCFSNPVLEHPVHSGVQPYL</sequence>
<dbReference type="EMBL" id="JAHRIP010084868">
    <property type="protein sequence ID" value="MEQ2313739.1"/>
    <property type="molecule type" value="Genomic_DNA"/>
</dbReference>